<keyword evidence="4" id="KW-1185">Reference proteome</keyword>
<dbReference type="GO" id="GO:0030494">
    <property type="term" value="P:bacteriochlorophyll biosynthetic process"/>
    <property type="evidence" value="ECO:0007669"/>
    <property type="project" value="InterPro"/>
</dbReference>
<dbReference type="InterPro" id="IPR010249">
    <property type="entry name" value="BchJ"/>
</dbReference>
<dbReference type="NCBIfam" id="TIGR02019">
    <property type="entry name" value="BchJ"/>
    <property type="match status" value="1"/>
</dbReference>
<evidence type="ECO:0000259" key="2">
    <source>
        <dbReference type="SMART" id="SM00989"/>
    </source>
</evidence>
<organism evidence="3 4">
    <name type="scientific">Rhodothalassium salexigens DSM 2132</name>
    <dbReference type="NCBI Taxonomy" id="1188247"/>
    <lineage>
        <taxon>Bacteria</taxon>
        <taxon>Pseudomonadati</taxon>
        <taxon>Pseudomonadota</taxon>
        <taxon>Alphaproteobacteria</taxon>
        <taxon>Rhodothalassiales</taxon>
        <taxon>Rhodothalassiaceae</taxon>
        <taxon>Rhodothalassium</taxon>
    </lineage>
</organism>
<dbReference type="Pfam" id="PF02830">
    <property type="entry name" value="V4R"/>
    <property type="match status" value="1"/>
</dbReference>
<dbReference type="SUPFAM" id="SSF111126">
    <property type="entry name" value="Ligand-binding domain in the NO signalling and Golgi transport"/>
    <property type="match status" value="1"/>
</dbReference>
<evidence type="ECO:0000256" key="1">
    <source>
        <dbReference type="SAM" id="MobiDB-lite"/>
    </source>
</evidence>
<name>A0A4R2PFF5_RHOSA</name>
<reference evidence="3 4" key="1">
    <citation type="submission" date="2019-03" db="EMBL/GenBank/DDBJ databases">
        <title>Genomic Encyclopedia of Type Strains, Phase IV (KMG-IV): sequencing the most valuable type-strain genomes for metagenomic binning, comparative biology and taxonomic classification.</title>
        <authorList>
            <person name="Goeker M."/>
        </authorList>
    </citation>
    <scope>NUCLEOTIDE SEQUENCE [LARGE SCALE GENOMIC DNA]</scope>
    <source>
        <strain evidence="3 4">DSM 2132</strain>
    </source>
</reference>
<comment type="caution">
    <text evidence="3">The sequence shown here is derived from an EMBL/GenBank/DDBJ whole genome shotgun (WGS) entry which is preliminary data.</text>
</comment>
<dbReference type="InterPro" id="IPR024096">
    <property type="entry name" value="NO_sig/Golgi_transp_ligand-bd"/>
</dbReference>
<dbReference type="Proteomes" id="UP000295399">
    <property type="component" value="Unassembled WGS sequence"/>
</dbReference>
<evidence type="ECO:0000313" key="4">
    <source>
        <dbReference type="Proteomes" id="UP000295399"/>
    </source>
</evidence>
<sequence>MPDTHMPAGIDQEPFSRADGARVGPNAVIQTAEALEALEGEGATAVIFGAAGLAHYLASPPASMVAESEAARLHHAVFAHLPPDRARAASAEAGRRTGDYILAHRLPGPVQHILKLLPPKLSAKILMKAIEKHAWTFAGSGQMTGRAGAPCVIEIANNPLATPDCPWHSAVFERLFQELVTPRARVTSTACCHRGDPVCRFVITLDGRRAS</sequence>
<dbReference type="EMBL" id="SLXO01000006">
    <property type="protein sequence ID" value="TCP33887.1"/>
    <property type="molecule type" value="Genomic_DNA"/>
</dbReference>
<feature type="domain" description="4-vinyl reductase 4VR" evidence="2">
    <location>
        <begin position="150"/>
        <end position="205"/>
    </location>
</feature>
<accession>A0A4R2PFF5</accession>
<dbReference type="RefSeq" id="WP_200287464.1">
    <property type="nucleotide sequence ID" value="NZ_JACIGF010000006.1"/>
</dbReference>
<dbReference type="AlphaFoldDB" id="A0A4R2PFF5"/>
<evidence type="ECO:0000313" key="3">
    <source>
        <dbReference type="EMBL" id="TCP33887.1"/>
    </source>
</evidence>
<proteinExistence type="predicted"/>
<dbReference type="InterPro" id="IPR004096">
    <property type="entry name" value="V4R"/>
</dbReference>
<gene>
    <name evidence="3" type="ORF">EV659_10645</name>
</gene>
<feature type="region of interest" description="Disordered" evidence="1">
    <location>
        <begin position="1"/>
        <end position="22"/>
    </location>
</feature>
<protein>
    <submittedName>
        <fullName evidence="3">Divinyl protochlorophyllide a 8-vinyl-reductase</fullName>
    </submittedName>
</protein>
<dbReference type="GO" id="GO:0015979">
    <property type="term" value="P:photosynthesis"/>
    <property type="evidence" value="ECO:0007669"/>
    <property type="project" value="InterPro"/>
</dbReference>
<dbReference type="SMART" id="SM00989">
    <property type="entry name" value="V4R"/>
    <property type="match status" value="1"/>
</dbReference>
<dbReference type="InParanoid" id="A0A4R2PFF5"/>